<keyword evidence="2" id="KW-1185">Reference proteome</keyword>
<dbReference type="InterPro" id="IPR023198">
    <property type="entry name" value="PGP-like_dom2"/>
</dbReference>
<dbReference type="SUPFAM" id="SSF56784">
    <property type="entry name" value="HAD-like"/>
    <property type="match status" value="1"/>
</dbReference>
<dbReference type="InterPro" id="IPR051806">
    <property type="entry name" value="HAD-like_SPP"/>
</dbReference>
<proteinExistence type="predicted"/>
<organism evidence="1 2">
    <name type="scientific">Edaphobacter acidisoli</name>
    <dbReference type="NCBI Taxonomy" id="2040573"/>
    <lineage>
        <taxon>Bacteria</taxon>
        <taxon>Pseudomonadati</taxon>
        <taxon>Acidobacteriota</taxon>
        <taxon>Terriglobia</taxon>
        <taxon>Terriglobales</taxon>
        <taxon>Acidobacteriaceae</taxon>
        <taxon>Edaphobacter</taxon>
    </lineage>
</organism>
<dbReference type="InterPro" id="IPR023214">
    <property type="entry name" value="HAD_sf"/>
</dbReference>
<accession>A0A916VZT2</accession>
<dbReference type="PRINTS" id="PR00413">
    <property type="entry name" value="HADHALOGNASE"/>
</dbReference>
<dbReference type="NCBIfam" id="TIGR01509">
    <property type="entry name" value="HAD-SF-IA-v3"/>
    <property type="match status" value="1"/>
</dbReference>
<reference evidence="1" key="1">
    <citation type="journal article" date="2014" name="Int. J. Syst. Evol. Microbiol.">
        <title>Complete genome sequence of Corynebacterium casei LMG S-19264T (=DSM 44701T), isolated from a smear-ripened cheese.</title>
        <authorList>
            <consortium name="US DOE Joint Genome Institute (JGI-PGF)"/>
            <person name="Walter F."/>
            <person name="Albersmeier A."/>
            <person name="Kalinowski J."/>
            <person name="Ruckert C."/>
        </authorList>
    </citation>
    <scope>NUCLEOTIDE SEQUENCE</scope>
    <source>
        <strain evidence="1">CGMCC 1.15447</strain>
    </source>
</reference>
<dbReference type="SFLD" id="SFLDS00003">
    <property type="entry name" value="Haloacid_Dehalogenase"/>
    <property type="match status" value="1"/>
</dbReference>
<dbReference type="EMBL" id="BMJB01000001">
    <property type="protein sequence ID" value="GGA55829.1"/>
    <property type="molecule type" value="Genomic_DNA"/>
</dbReference>
<dbReference type="SFLD" id="SFLDG01129">
    <property type="entry name" value="C1.5:_HAD__Beta-PGM__Phosphata"/>
    <property type="match status" value="1"/>
</dbReference>
<name>A0A916VZT2_9BACT</name>
<dbReference type="Proteomes" id="UP000648801">
    <property type="component" value="Unassembled WGS sequence"/>
</dbReference>
<dbReference type="GO" id="GO:0050308">
    <property type="term" value="F:sugar-phosphatase activity"/>
    <property type="evidence" value="ECO:0007669"/>
    <property type="project" value="TreeGrafter"/>
</dbReference>
<sequence>MAISLTAGTFRALVFDCDGTLVDSAPAHLGALQKAMEPLGLTMTADWYYPRVGLGPDALLDAFEDHVNRKSLPRGEILARYDAAFKRCLPLVREVAVIAEVARAWHGRVPMAVASNGHRENVAATLSVAGLLPLFNLIVGAEDVKYGKPAPDVYLEAARRMKVAPEECIAFEDSDEGLKAARTAGMRTIDIREHFTPVR</sequence>
<dbReference type="InterPro" id="IPR036412">
    <property type="entry name" value="HAD-like_sf"/>
</dbReference>
<evidence type="ECO:0000313" key="2">
    <source>
        <dbReference type="Proteomes" id="UP000648801"/>
    </source>
</evidence>
<dbReference type="Pfam" id="PF00702">
    <property type="entry name" value="Hydrolase"/>
    <property type="match status" value="1"/>
</dbReference>
<dbReference type="AlphaFoldDB" id="A0A916VZT2"/>
<reference evidence="1" key="2">
    <citation type="submission" date="2020-09" db="EMBL/GenBank/DDBJ databases">
        <authorList>
            <person name="Sun Q."/>
            <person name="Zhou Y."/>
        </authorList>
    </citation>
    <scope>NUCLEOTIDE SEQUENCE</scope>
    <source>
        <strain evidence="1">CGMCC 1.15447</strain>
    </source>
</reference>
<dbReference type="CDD" id="cd07505">
    <property type="entry name" value="HAD_BPGM-like"/>
    <property type="match status" value="1"/>
</dbReference>
<evidence type="ECO:0000313" key="1">
    <source>
        <dbReference type="EMBL" id="GGA55829.1"/>
    </source>
</evidence>
<dbReference type="PANTHER" id="PTHR43481:SF4">
    <property type="entry name" value="GLYCEROL-1-PHOSPHATE PHOSPHOHYDROLASE 1-RELATED"/>
    <property type="match status" value="1"/>
</dbReference>
<dbReference type="Gene3D" id="3.40.50.1000">
    <property type="entry name" value="HAD superfamily/HAD-like"/>
    <property type="match status" value="1"/>
</dbReference>
<dbReference type="RefSeq" id="WP_188757658.1">
    <property type="nucleotide sequence ID" value="NZ_BMJB01000001.1"/>
</dbReference>
<dbReference type="InterPro" id="IPR006439">
    <property type="entry name" value="HAD-SF_hydro_IA"/>
</dbReference>
<comment type="caution">
    <text evidence="1">The sequence shown here is derived from an EMBL/GenBank/DDBJ whole genome shotgun (WGS) entry which is preliminary data.</text>
</comment>
<dbReference type="PANTHER" id="PTHR43481">
    <property type="entry name" value="FRUCTOSE-1-PHOSPHATE PHOSPHATASE"/>
    <property type="match status" value="1"/>
</dbReference>
<protein>
    <submittedName>
        <fullName evidence="1">Haloacid dehalogenase</fullName>
    </submittedName>
</protein>
<dbReference type="Gene3D" id="1.10.150.240">
    <property type="entry name" value="Putative phosphatase, domain 2"/>
    <property type="match status" value="1"/>
</dbReference>
<gene>
    <name evidence="1" type="ORF">GCM10011507_03890</name>
</gene>